<feature type="chain" id="PRO_5012878128" description="MAM domain-containing protein" evidence="2">
    <location>
        <begin position="21"/>
        <end position="634"/>
    </location>
</feature>
<dbReference type="InterPro" id="IPR013320">
    <property type="entry name" value="ConA-like_dom_sf"/>
</dbReference>
<dbReference type="Proteomes" id="UP000218231">
    <property type="component" value="Unassembled WGS sequence"/>
</dbReference>
<accession>A0A2A2KY17</accession>
<dbReference type="SUPFAM" id="SSF49899">
    <property type="entry name" value="Concanavalin A-like lectins/glucanases"/>
    <property type="match status" value="2"/>
</dbReference>
<evidence type="ECO:0000256" key="1">
    <source>
        <dbReference type="SAM" id="MobiDB-lite"/>
    </source>
</evidence>
<keyword evidence="2" id="KW-0732">Signal</keyword>
<feature type="compositionally biased region" description="Low complexity" evidence="1">
    <location>
        <begin position="56"/>
        <end position="65"/>
    </location>
</feature>
<evidence type="ECO:0008006" key="5">
    <source>
        <dbReference type="Google" id="ProtNLM"/>
    </source>
</evidence>
<dbReference type="OrthoDB" id="5853260at2759"/>
<dbReference type="AlphaFoldDB" id="A0A2A2KY17"/>
<evidence type="ECO:0000313" key="3">
    <source>
        <dbReference type="EMBL" id="PAV78891.1"/>
    </source>
</evidence>
<keyword evidence="4" id="KW-1185">Reference proteome</keyword>
<dbReference type="Gene3D" id="2.60.120.200">
    <property type="match status" value="2"/>
</dbReference>
<reference evidence="3 4" key="1">
    <citation type="journal article" date="2017" name="Curr. Biol.">
        <title>Genome architecture and evolution of a unichromosomal asexual nematode.</title>
        <authorList>
            <person name="Fradin H."/>
            <person name="Zegar C."/>
            <person name="Gutwein M."/>
            <person name="Lucas J."/>
            <person name="Kovtun M."/>
            <person name="Corcoran D."/>
            <person name="Baugh L.R."/>
            <person name="Kiontke K."/>
            <person name="Gunsalus K."/>
            <person name="Fitch D.H."/>
            <person name="Piano F."/>
        </authorList>
    </citation>
    <scope>NUCLEOTIDE SEQUENCE [LARGE SCALE GENOMIC DNA]</scope>
    <source>
        <strain evidence="3">PF1309</strain>
    </source>
</reference>
<name>A0A2A2KY17_9BILA</name>
<protein>
    <recommendedName>
        <fullName evidence="5">MAM domain-containing protein</fullName>
    </recommendedName>
</protein>
<feature type="compositionally biased region" description="Low complexity" evidence="1">
    <location>
        <begin position="96"/>
        <end position="107"/>
    </location>
</feature>
<feature type="compositionally biased region" description="Polar residues" evidence="1">
    <location>
        <begin position="66"/>
        <end position="78"/>
    </location>
</feature>
<sequence length="634" mass="68734">MDELLSLFILQLLFTRVADGCSPFNMESGIPLSSTSLSSAPSTFLGASSSAHGSGSSSSAVGGSSLPSIFPTQSQPNSHRARLPVPNSVDRITLAPPMTMTGSTGPPITDPAELACFNFDLDCRWRNIEGILVDELNWYQGTGMLDQTRLQIATSTHVSPEGKYAIVATETVQLPTAKAILVSDVIECQAGNGQLRFMYWTSPEVRLKVCSKTTNRIFPDYNFCSPPIETGDPGPSFTLIPSPDNEPFQIYIVAENFVFHAANLQGGFAIIDSVEYFAEMCGNEADKTEDTQNSKDAGIFKAHDATVEEAGVVGQSSSISADTDDFTEDPLLDISNASTPPSTPILSETFPTLAAASTFDETNFVTNGPSISFQSEVDEDKADEEKQGLGLVNSPIQLAVKRRGPLPNDSANLVDAEVPVTVSNSIDSDSDDSSLLPFQSSVSSDMINPSSASANLLSNSTQLVFADACSVLICSFSRSNSCARWVLDSDWKISTKSVGNNLTGIQGDAMSLPYRNGGSFAYISGPVFENRLMTPPFKLDQNGYFVFSYHKVDKSSSLRVYAKRTDETMEDLLFDAPKVTKDSRRWFREGKTIPVGSYQYIAFEVRNLSDNNYVGVDELMIFDVKRRPICNDPS</sequence>
<feature type="signal peptide" evidence="2">
    <location>
        <begin position="1"/>
        <end position="20"/>
    </location>
</feature>
<evidence type="ECO:0000256" key="2">
    <source>
        <dbReference type="SAM" id="SignalP"/>
    </source>
</evidence>
<proteinExistence type="predicted"/>
<evidence type="ECO:0000313" key="4">
    <source>
        <dbReference type="Proteomes" id="UP000218231"/>
    </source>
</evidence>
<feature type="region of interest" description="Disordered" evidence="1">
    <location>
        <begin position="56"/>
        <end position="107"/>
    </location>
</feature>
<gene>
    <name evidence="3" type="ORF">WR25_13199</name>
</gene>
<dbReference type="EMBL" id="LIAE01007496">
    <property type="protein sequence ID" value="PAV78891.1"/>
    <property type="molecule type" value="Genomic_DNA"/>
</dbReference>
<organism evidence="3 4">
    <name type="scientific">Diploscapter pachys</name>
    <dbReference type="NCBI Taxonomy" id="2018661"/>
    <lineage>
        <taxon>Eukaryota</taxon>
        <taxon>Metazoa</taxon>
        <taxon>Ecdysozoa</taxon>
        <taxon>Nematoda</taxon>
        <taxon>Chromadorea</taxon>
        <taxon>Rhabditida</taxon>
        <taxon>Rhabditina</taxon>
        <taxon>Rhabditomorpha</taxon>
        <taxon>Rhabditoidea</taxon>
        <taxon>Rhabditidae</taxon>
        <taxon>Diploscapter</taxon>
    </lineage>
</organism>
<comment type="caution">
    <text evidence="3">The sequence shown here is derived from an EMBL/GenBank/DDBJ whole genome shotgun (WGS) entry which is preliminary data.</text>
</comment>